<gene>
    <name evidence="1" type="ORF">P8V03_08290</name>
</gene>
<protein>
    <submittedName>
        <fullName evidence="1">Uncharacterized protein</fullName>
    </submittedName>
</protein>
<reference evidence="1 2" key="1">
    <citation type="submission" date="2023-04" db="EMBL/GenBank/DDBJ databases">
        <title>Clostridium tannerae sp. nov., isolated from the fecal material of an alpaca.</title>
        <authorList>
            <person name="Miller S."/>
            <person name="Hendry M."/>
            <person name="King J."/>
            <person name="Sankaranarayanan K."/>
            <person name="Lawson P.A."/>
        </authorList>
    </citation>
    <scope>NUCLEOTIDE SEQUENCE [LARGE SCALE GENOMIC DNA]</scope>
    <source>
        <strain evidence="1 2">A1-XYC3</strain>
    </source>
</reference>
<organism evidence="1 2">
    <name type="scientific">Clostridium tanneri</name>
    <dbReference type="NCBI Taxonomy" id="3037988"/>
    <lineage>
        <taxon>Bacteria</taxon>
        <taxon>Bacillati</taxon>
        <taxon>Bacillota</taxon>
        <taxon>Clostridia</taxon>
        <taxon>Eubacteriales</taxon>
        <taxon>Clostridiaceae</taxon>
        <taxon>Clostridium</taxon>
    </lineage>
</organism>
<dbReference type="RefSeq" id="WP_318797832.1">
    <property type="nucleotide sequence ID" value="NZ_JARUJP010000007.1"/>
</dbReference>
<evidence type="ECO:0000313" key="2">
    <source>
        <dbReference type="Proteomes" id="UP001281656"/>
    </source>
</evidence>
<accession>A0ABU4JT80</accession>
<keyword evidence="2" id="KW-1185">Reference proteome</keyword>
<dbReference type="EMBL" id="JARUJP010000007">
    <property type="protein sequence ID" value="MDW8801156.1"/>
    <property type="molecule type" value="Genomic_DNA"/>
</dbReference>
<dbReference type="Proteomes" id="UP001281656">
    <property type="component" value="Unassembled WGS sequence"/>
</dbReference>
<name>A0ABU4JT80_9CLOT</name>
<proteinExistence type="predicted"/>
<comment type="caution">
    <text evidence="1">The sequence shown here is derived from an EMBL/GenBank/DDBJ whole genome shotgun (WGS) entry which is preliminary data.</text>
</comment>
<evidence type="ECO:0000313" key="1">
    <source>
        <dbReference type="EMBL" id="MDW8801156.1"/>
    </source>
</evidence>
<sequence>MESSIKDKNTLILELVEISTKPIFSSKNYWYESIYNILRGKAENIKTEEEYINILKSELLYLKRLWNRELDTIYQWGIKGQIPEVDEINKVIVEIENECETAVVNGKITFKDGKSINKDYLQFIERYNAIPDSKEKIRALQEDYMYLRIRDYITLNIYQFLSENKELLLGLFKDNAKETTQRIADLVSSAADACMYPDIENV</sequence>